<gene>
    <name evidence="2" type="ORF">B0H15DRAFT_178720</name>
</gene>
<comment type="caution">
    <text evidence="2">The sequence shown here is derived from an EMBL/GenBank/DDBJ whole genome shotgun (WGS) entry which is preliminary data.</text>
</comment>
<protein>
    <recommendedName>
        <fullName evidence="4">TLC domain-containing protein</fullName>
    </recommendedName>
</protein>
<keyword evidence="3" id="KW-1185">Reference proteome</keyword>
<keyword evidence="1" id="KW-0472">Membrane</keyword>
<dbReference type="EMBL" id="JARJCN010000019">
    <property type="protein sequence ID" value="KAJ7091879.1"/>
    <property type="molecule type" value="Genomic_DNA"/>
</dbReference>
<feature type="transmembrane region" description="Helical" evidence="1">
    <location>
        <begin position="20"/>
        <end position="39"/>
    </location>
</feature>
<feature type="transmembrane region" description="Helical" evidence="1">
    <location>
        <begin position="66"/>
        <end position="89"/>
    </location>
</feature>
<organism evidence="2 3">
    <name type="scientific">Mycena belliarum</name>
    <dbReference type="NCBI Taxonomy" id="1033014"/>
    <lineage>
        <taxon>Eukaryota</taxon>
        <taxon>Fungi</taxon>
        <taxon>Dikarya</taxon>
        <taxon>Basidiomycota</taxon>
        <taxon>Agaricomycotina</taxon>
        <taxon>Agaricomycetes</taxon>
        <taxon>Agaricomycetidae</taxon>
        <taxon>Agaricales</taxon>
        <taxon>Marasmiineae</taxon>
        <taxon>Mycenaceae</taxon>
        <taxon>Mycena</taxon>
    </lineage>
</organism>
<feature type="transmembrane region" description="Helical" evidence="1">
    <location>
        <begin position="126"/>
        <end position="144"/>
    </location>
</feature>
<keyword evidence="1" id="KW-1133">Transmembrane helix</keyword>
<name>A0AAD6U7A4_9AGAR</name>
<evidence type="ECO:0000313" key="3">
    <source>
        <dbReference type="Proteomes" id="UP001222325"/>
    </source>
</evidence>
<feature type="transmembrane region" description="Helical" evidence="1">
    <location>
        <begin position="225"/>
        <end position="250"/>
    </location>
</feature>
<evidence type="ECO:0008006" key="4">
    <source>
        <dbReference type="Google" id="ProtNLM"/>
    </source>
</evidence>
<reference evidence="2" key="1">
    <citation type="submission" date="2023-03" db="EMBL/GenBank/DDBJ databases">
        <title>Massive genome expansion in bonnet fungi (Mycena s.s.) driven by repeated elements and novel gene families across ecological guilds.</title>
        <authorList>
            <consortium name="Lawrence Berkeley National Laboratory"/>
            <person name="Harder C.B."/>
            <person name="Miyauchi S."/>
            <person name="Viragh M."/>
            <person name="Kuo A."/>
            <person name="Thoen E."/>
            <person name="Andreopoulos B."/>
            <person name="Lu D."/>
            <person name="Skrede I."/>
            <person name="Drula E."/>
            <person name="Henrissat B."/>
            <person name="Morin E."/>
            <person name="Kohler A."/>
            <person name="Barry K."/>
            <person name="LaButti K."/>
            <person name="Morin E."/>
            <person name="Salamov A."/>
            <person name="Lipzen A."/>
            <person name="Mereny Z."/>
            <person name="Hegedus B."/>
            <person name="Baldrian P."/>
            <person name="Stursova M."/>
            <person name="Weitz H."/>
            <person name="Taylor A."/>
            <person name="Grigoriev I.V."/>
            <person name="Nagy L.G."/>
            <person name="Martin F."/>
            <person name="Kauserud H."/>
        </authorList>
    </citation>
    <scope>NUCLEOTIDE SEQUENCE</scope>
    <source>
        <strain evidence="2">CBHHK173m</strain>
    </source>
</reference>
<accession>A0AAD6U7A4</accession>
<evidence type="ECO:0000313" key="2">
    <source>
        <dbReference type="EMBL" id="KAJ7091879.1"/>
    </source>
</evidence>
<dbReference type="AlphaFoldDB" id="A0AAD6U7A4"/>
<feature type="transmembrane region" description="Helical" evidence="1">
    <location>
        <begin position="156"/>
        <end position="176"/>
    </location>
</feature>
<feature type="transmembrane region" description="Helical" evidence="1">
    <location>
        <begin position="188"/>
        <end position="213"/>
    </location>
</feature>
<evidence type="ECO:0000256" key="1">
    <source>
        <dbReference type="SAM" id="Phobius"/>
    </source>
</evidence>
<sequence length="291" mass="33133">MHPLLGPPPSMTAPETARATTVAFYPVPAVLFFLSLYVSGKFTELILSRYSIEFPKLSFEHRRNTVAYCLSALWTTVALVLQLCASPLLAEKYTFNRIDLVKLAGLVISGLYIWELTYRASLRLPILIHHFCTLFATFLIIATLQETQHAALSSLGLLWIFYASTEQSMFIGLIMYRLRCPKHLVQTMLYFSAVQSFLFKSVFSFYLYIWWGLKLAGHSERTIDIAFSVLFILTLTCLVVTQGYGSWAAWSIARRMAVVKKEFLRGHTQFIDVLIPFHSKEATPNDLECDS</sequence>
<proteinExistence type="predicted"/>
<feature type="transmembrane region" description="Helical" evidence="1">
    <location>
        <begin position="95"/>
        <end position="114"/>
    </location>
</feature>
<keyword evidence="1" id="KW-0812">Transmembrane</keyword>
<dbReference type="Proteomes" id="UP001222325">
    <property type="component" value="Unassembled WGS sequence"/>
</dbReference>